<name>A0A316E873_9BACT</name>
<evidence type="ECO:0008006" key="3">
    <source>
        <dbReference type="Google" id="ProtNLM"/>
    </source>
</evidence>
<sequence>MNHESRRNFLKATSLISGIGFSSFAQNPTVIFPIESQNGKLFITSHEKGQVIKPLDVVTITTTEAGYFFIRDGRFRMYRKGEGKVNSITFRAGGALGNHFCEIRNSNGDRIDSIYFSVNCQTEIVDSSGIYKELLQTLHWSMIGEFGEMSAYRLNGRIYKVFVGWLRDHTHTMKAMKYFNPNLKDGFDLYANNQREDGMIWDNIYPRTKEPNWWDSVLTKDNFIKKVENGTYELKRQPVEADVEYLFVQCLYEAWKATGDNAWMRENLDFAIKALKYLTTDTYRWSQKYQLVKRAFTIDTWNFKHEFDTKATNDANMLINEKTDFGIMFGDNNGLISAYRMLAEMLLVSGRKDEANYFKQEAKNIQDRLDKLAWNGQHYVHFVPEDPQFFQKRNIGKTKPNEQLSLSNAYALNRGITHLQALGILNEYQKLRGEMPKTSVAEWYNIYPPFEQGFQKDAEKWEYMNGGVSTVVAGELAHGAFQHGYESYGVDILNRTLTLARKHNDYLHATYKGAITESPIGNFTPISLAKSANANFSGKNNQGVPGWNGDGEENDASNIPLGQHLFLGIPFQITDSLDNSDKGCIVLSDDIEQDYQISTALLVSKKATTIYILHAQSKGDMIGMLTIRYGDGSTFTDYIFGDKIGNWWFPQDKDNFKVAWFGKNKKSPFVGLGITQIVNPNPDKMILSIEFFGMKNSKSRWMIAGVTLGDSVIELKGKDTSKDDLSFGIPDRWGASAVTYALLEGLAGVKDAATMFERVKLSPRWEATGEKEVSVTVKYEASGGYITYQYKYSDNKMVIFYTSTGTLADLEILLPQNKKPNTLRVNGNSKSFLINKIEKSEYLTFSVDSLGVNKIDIDF</sequence>
<dbReference type="RefSeq" id="WP_109743399.1">
    <property type="nucleotide sequence ID" value="NZ_QGGO01000013.1"/>
</dbReference>
<organism evidence="1 2">
    <name type="scientific">Arcicella aurantiaca</name>
    <dbReference type="NCBI Taxonomy" id="591202"/>
    <lineage>
        <taxon>Bacteria</taxon>
        <taxon>Pseudomonadati</taxon>
        <taxon>Bacteroidota</taxon>
        <taxon>Cytophagia</taxon>
        <taxon>Cytophagales</taxon>
        <taxon>Flectobacillaceae</taxon>
        <taxon>Arcicella</taxon>
    </lineage>
</organism>
<dbReference type="Proteomes" id="UP000245489">
    <property type="component" value="Unassembled WGS sequence"/>
</dbReference>
<dbReference type="InterPro" id="IPR008928">
    <property type="entry name" value="6-hairpin_glycosidase_sf"/>
</dbReference>
<protein>
    <recommendedName>
        <fullName evidence="3">Alpha-L-rhamnosidase six-hairpin glycosidase domain-containing protein</fullName>
    </recommendedName>
</protein>
<evidence type="ECO:0000313" key="1">
    <source>
        <dbReference type="EMBL" id="PWK26195.1"/>
    </source>
</evidence>
<dbReference type="GO" id="GO:0005975">
    <property type="term" value="P:carbohydrate metabolic process"/>
    <property type="evidence" value="ECO:0007669"/>
    <property type="project" value="InterPro"/>
</dbReference>
<dbReference type="EMBL" id="QGGO01000013">
    <property type="protein sequence ID" value="PWK26195.1"/>
    <property type="molecule type" value="Genomic_DNA"/>
</dbReference>
<accession>A0A316E873</accession>
<keyword evidence="2" id="KW-1185">Reference proteome</keyword>
<comment type="caution">
    <text evidence="1">The sequence shown here is derived from an EMBL/GenBank/DDBJ whole genome shotgun (WGS) entry which is preliminary data.</text>
</comment>
<dbReference type="Gene3D" id="1.50.10.10">
    <property type="match status" value="1"/>
</dbReference>
<dbReference type="AlphaFoldDB" id="A0A316E873"/>
<proteinExistence type="predicted"/>
<gene>
    <name evidence="1" type="ORF">LV89_02676</name>
</gene>
<reference evidence="1 2" key="1">
    <citation type="submission" date="2018-05" db="EMBL/GenBank/DDBJ databases">
        <title>Genomic Encyclopedia of Archaeal and Bacterial Type Strains, Phase II (KMG-II): from individual species to whole genera.</title>
        <authorList>
            <person name="Goeker M."/>
        </authorList>
    </citation>
    <scope>NUCLEOTIDE SEQUENCE [LARGE SCALE GENOMIC DNA]</scope>
    <source>
        <strain evidence="1 2">DSM 22214</strain>
    </source>
</reference>
<evidence type="ECO:0000313" key="2">
    <source>
        <dbReference type="Proteomes" id="UP000245489"/>
    </source>
</evidence>
<dbReference type="SUPFAM" id="SSF48208">
    <property type="entry name" value="Six-hairpin glycosidases"/>
    <property type="match status" value="1"/>
</dbReference>
<dbReference type="OrthoDB" id="9788151at2"/>
<dbReference type="InterPro" id="IPR012341">
    <property type="entry name" value="6hp_glycosidase-like_sf"/>
</dbReference>